<dbReference type="PANTHER" id="PTHR10003">
    <property type="entry name" value="SUPEROXIDE DISMUTASE CU-ZN -RELATED"/>
    <property type="match status" value="1"/>
</dbReference>
<keyword evidence="3" id="KW-0479">Metal-binding</keyword>
<dbReference type="Proteomes" id="UP000619534">
    <property type="component" value="Unassembled WGS sequence"/>
</dbReference>
<comment type="function">
    <text evidence="2">Destroys radicals which are normally produced within the cells and which are toxic to biological systems. May play a role in favoring mycobacterial survival in phagocytes.</text>
</comment>
<evidence type="ECO:0000313" key="7">
    <source>
        <dbReference type="Proteomes" id="UP000619534"/>
    </source>
</evidence>
<dbReference type="InterPro" id="IPR036423">
    <property type="entry name" value="SOD-like_Cu/Zn_dom_sf"/>
</dbReference>
<dbReference type="InterPro" id="IPR001424">
    <property type="entry name" value="SOD_Cu_Zn_dom"/>
</dbReference>
<dbReference type="Gene3D" id="2.60.40.200">
    <property type="entry name" value="Superoxide dismutase, copper/zinc binding domain"/>
    <property type="match status" value="1"/>
</dbReference>
<dbReference type="EC" id="1.15.1.1" evidence="3"/>
<feature type="domain" description="Superoxide dismutase copper/zinc binding" evidence="5">
    <location>
        <begin position="9"/>
        <end position="141"/>
    </location>
</feature>
<dbReference type="CDD" id="cd00305">
    <property type="entry name" value="Cu-Zn_Superoxide_Dismutase"/>
    <property type="match status" value="1"/>
</dbReference>
<evidence type="ECO:0000256" key="3">
    <source>
        <dbReference type="RuleBase" id="RU000393"/>
    </source>
</evidence>
<dbReference type="PROSITE" id="PS00332">
    <property type="entry name" value="SOD_CU_ZN_2"/>
    <property type="match status" value="1"/>
</dbReference>
<dbReference type="SUPFAM" id="SSF49329">
    <property type="entry name" value="Cu,Zn superoxide dismutase-like"/>
    <property type="match status" value="1"/>
</dbReference>
<keyword evidence="3" id="KW-0862">Zinc</keyword>
<dbReference type="InterPro" id="IPR024134">
    <property type="entry name" value="SOD_Cu/Zn_/chaperone"/>
</dbReference>
<evidence type="ECO:0000259" key="5">
    <source>
        <dbReference type="Pfam" id="PF00080"/>
    </source>
</evidence>
<comment type="cofactor">
    <cofactor evidence="3">
        <name>Zn(2+)</name>
        <dbReference type="ChEBI" id="CHEBI:29105"/>
    </cofactor>
    <text evidence="3">Binds 1 zinc ion per subunit.</text>
</comment>
<dbReference type="EMBL" id="BMCJ01000002">
    <property type="protein sequence ID" value="GGC81311.1"/>
    <property type="molecule type" value="Genomic_DNA"/>
</dbReference>
<reference evidence="7" key="1">
    <citation type="journal article" date="2019" name="Int. J. Syst. Evol. Microbiol.">
        <title>The Global Catalogue of Microorganisms (GCM) 10K type strain sequencing project: providing services to taxonomists for standard genome sequencing and annotation.</title>
        <authorList>
            <consortium name="The Broad Institute Genomics Platform"/>
            <consortium name="The Broad Institute Genome Sequencing Center for Infectious Disease"/>
            <person name="Wu L."/>
            <person name="Ma J."/>
        </authorList>
    </citation>
    <scope>NUCLEOTIDE SEQUENCE [LARGE SCALE GENOMIC DNA]</scope>
    <source>
        <strain evidence="7">CCM 7282</strain>
    </source>
</reference>
<evidence type="ECO:0000313" key="6">
    <source>
        <dbReference type="EMBL" id="GGC81311.1"/>
    </source>
</evidence>
<evidence type="ECO:0000256" key="1">
    <source>
        <dbReference type="ARBA" id="ARBA00010457"/>
    </source>
</evidence>
<keyword evidence="3" id="KW-0560">Oxidoreductase</keyword>
<comment type="similarity">
    <text evidence="1 3">Belongs to the Cu-Zn superoxide dismutase family.</text>
</comment>
<organism evidence="6 7">
    <name type="scientific">Thalassobacillus devorans</name>
    <dbReference type="NCBI Taxonomy" id="279813"/>
    <lineage>
        <taxon>Bacteria</taxon>
        <taxon>Bacillati</taxon>
        <taxon>Bacillota</taxon>
        <taxon>Bacilli</taxon>
        <taxon>Bacillales</taxon>
        <taxon>Bacillaceae</taxon>
        <taxon>Thalassobacillus</taxon>
    </lineage>
</organism>
<gene>
    <name evidence="6" type="primary">sodC</name>
    <name evidence="6" type="ORF">GCM10007216_09810</name>
</gene>
<keyword evidence="3" id="KW-0186">Copper</keyword>
<dbReference type="InterPro" id="IPR018152">
    <property type="entry name" value="SOD_Cu/Zn_BS"/>
</dbReference>
<comment type="caution">
    <text evidence="6">The sequence shown here is derived from an EMBL/GenBank/DDBJ whole genome shotgun (WGS) entry which is preliminary data.</text>
</comment>
<evidence type="ECO:0000256" key="4">
    <source>
        <dbReference type="SAM" id="MobiDB-lite"/>
    </source>
</evidence>
<evidence type="ECO:0000256" key="2">
    <source>
        <dbReference type="ARBA" id="ARBA00024900"/>
    </source>
</evidence>
<sequence>MYNPDGDMIGTAKLTERSEGVQVLVNVEGLEPGPHGFHVHEFPVCEGPDFTSAGNHFNPTGKMHGLMNAEGPHAGDMPNLEADESGKVVEAEVMLPEATLLDGKNSLMKGEGTSLVIHEAIDDGFSQPAGDAGERVACGKIQLNDDGEMPTDPMEQKDKKEE</sequence>
<comment type="catalytic activity">
    <reaction evidence="3">
        <text>2 superoxide + 2 H(+) = H2O2 + O2</text>
        <dbReference type="Rhea" id="RHEA:20696"/>
        <dbReference type="ChEBI" id="CHEBI:15378"/>
        <dbReference type="ChEBI" id="CHEBI:15379"/>
        <dbReference type="ChEBI" id="CHEBI:16240"/>
        <dbReference type="ChEBI" id="CHEBI:18421"/>
        <dbReference type="EC" id="1.15.1.1"/>
    </reaction>
</comment>
<dbReference type="Pfam" id="PF00080">
    <property type="entry name" value="Sod_Cu"/>
    <property type="match status" value="1"/>
</dbReference>
<protein>
    <recommendedName>
        <fullName evidence="3">Superoxide dismutase [Cu-Zn]</fullName>
        <ecNumber evidence="3">1.15.1.1</ecNumber>
    </recommendedName>
</protein>
<feature type="region of interest" description="Disordered" evidence="4">
    <location>
        <begin position="141"/>
        <end position="162"/>
    </location>
</feature>
<name>A0ABQ1NN51_9BACI</name>
<keyword evidence="7" id="KW-1185">Reference proteome</keyword>
<accession>A0ABQ1NN51</accession>
<proteinExistence type="inferred from homology"/>
<comment type="cofactor">
    <cofactor evidence="3">
        <name>Cu cation</name>
        <dbReference type="ChEBI" id="CHEBI:23378"/>
    </cofactor>
    <text evidence="3">Binds 1 copper ion per subunit.</text>
</comment>